<dbReference type="InterPro" id="IPR013087">
    <property type="entry name" value="Znf_C2H2_type"/>
</dbReference>
<protein>
    <recommendedName>
        <fullName evidence="7">Zinc finger protein 865</fullName>
    </recommendedName>
</protein>
<sequence length="345" mass="40404">MRAQDIIKHLWKKHHVPNSDINIEDLIVKTIEDITFSCTYCDELCVLSRCCPQHEKSLQVKGQKCSAHPWAHECHKCELSLTDCSDFWEHTLDVHSDNDNVKCNLCTMRTKYLFMLEDHIRDKHGKELSVLARHSASSKQKTQVTVDGVTVYMCMDCDATGENILWLKTHLLTHTKEKCACNVCGKQFTQRSNLTHHKKITHQEPRPHECSVCGKTFGSRGNLFYHMRIHTDERSYVCELCGKSFVQWASLFYHKFSHGEERKFVCSYCGQTYKNPNHLRSHMNIHTKKIKYVCETCGKEFFKRESLKSHHIVHMTARPFACEYCPADFKLRKHLNQHYKTHTKK</sequence>
<keyword evidence="6" id="KW-0539">Nucleus</keyword>
<evidence type="ECO:0000256" key="2">
    <source>
        <dbReference type="ARBA" id="ARBA00022723"/>
    </source>
</evidence>
<dbReference type="EMBL" id="HBUF01040029">
    <property type="protein sequence ID" value="CAG6617827.1"/>
    <property type="molecule type" value="Transcribed_RNA"/>
</dbReference>
<feature type="domain" description="C2H2-type" evidence="9">
    <location>
        <begin position="179"/>
        <end position="207"/>
    </location>
</feature>
<dbReference type="EMBL" id="HBUF01340599">
    <property type="protein sequence ID" value="CAG6702715.1"/>
    <property type="molecule type" value="Transcribed_RNA"/>
</dbReference>
<evidence type="ECO:0000256" key="4">
    <source>
        <dbReference type="ARBA" id="ARBA00022771"/>
    </source>
</evidence>
<dbReference type="GO" id="GO:0000981">
    <property type="term" value="F:DNA-binding transcription factor activity, RNA polymerase II-specific"/>
    <property type="evidence" value="ECO:0007669"/>
    <property type="project" value="TreeGrafter"/>
</dbReference>
<evidence type="ECO:0000256" key="5">
    <source>
        <dbReference type="ARBA" id="ARBA00022833"/>
    </source>
</evidence>
<dbReference type="EMBL" id="HBUF01040028">
    <property type="protein sequence ID" value="CAG6617824.1"/>
    <property type="molecule type" value="Transcribed_RNA"/>
</dbReference>
<dbReference type="EMBL" id="HBUF01340597">
    <property type="protein sequence ID" value="CAG6702705.1"/>
    <property type="molecule type" value="Transcribed_RNA"/>
</dbReference>
<dbReference type="FunFam" id="3.30.160.60:FF:000100">
    <property type="entry name" value="Zinc finger 45-like"/>
    <property type="match status" value="1"/>
</dbReference>
<dbReference type="FunFam" id="3.30.160.60:FF:000303">
    <property type="entry name" value="Zinc finger protein 41"/>
    <property type="match status" value="1"/>
</dbReference>
<organism evidence="10">
    <name type="scientific">Cacopsylla melanoneura</name>
    <dbReference type="NCBI Taxonomy" id="428564"/>
    <lineage>
        <taxon>Eukaryota</taxon>
        <taxon>Metazoa</taxon>
        <taxon>Ecdysozoa</taxon>
        <taxon>Arthropoda</taxon>
        <taxon>Hexapoda</taxon>
        <taxon>Insecta</taxon>
        <taxon>Pterygota</taxon>
        <taxon>Neoptera</taxon>
        <taxon>Paraneoptera</taxon>
        <taxon>Hemiptera</taxon>
        <taxon>Sternorrhyncha</taxon>
        <taxon>Psylloidea</taxon>
        <taxon>Psyllidae</taxon>
        <taxon>Psyllinae</taxon>
        <taxon>Cacopsylla</taxon>
    </lineage>
</organism>
<dbReference type="EMBL" id="HBUF01340598">
    <property type="protein sequence ID" value="CAG6702710.1"/>
    <property type="molecule type" value="Transcribed_RNA"/>
</dbReference>
<dbReference type="EMBL" id="HBUF01197082">
    <property type="protein sequence ID" value="CAG6660471.1"/>
    <property type="molecule type" value="Transcribed_RNA"/>
</dbReference>
<keyword evidence="2" id="KW-0479">Metal-binding</keyword>
<accession>A0A8D8LWV1</accession>
<evidence type="ECO:0000313" key="10">
    <source>
        <dbReference type="EMBL" id="CAG6617824.1"/>
    </source>
</evidence>
<dbReference type="FunFam" id="3.30.160.60:FF:000145">
    <property type="entry name" value="Zinc finger protein 574"/>
    <property type="match status" value="1"/>
</dbReference>
<evidence type="ECO:0000256" key="8">
    <source>
        <dbReference type="PROSITE-ProRule" id="PRU00042"/>
    </source>
</evidence>
<feature type="domain" description="C2H2-type" evidence="9">
    <location>
        <begin position="264"/>
        <end position="291"/>
    </location>
</feature>
<dbReference type="SMART" id="SM00355">
    <property type="entry name" value="ZnF_C2H2"/>
    <property type="match status" value="9"/>
</dbReference>
<feature type="domain" description="C2H2-type" evidence="9">
    <location>
        <begin position="292"/>
        <end position="319"/>
    </location>
</feature>
<keyword evidence="3" id="KW-0677">Repeat</keyword>
<dbReference type="PROSITE" id="PS00028">
    <property type="entry name" value="ZINC_FINGER_C2H2_1"/>
    <property type="match status" value="7"/>
</dbReference>
<dbReference type="EMBL" id="HBUF01340601">
    <property type="protein sequence ID" value="CAG6702725.1"/>
    <property type="molecule type" value="Transcribed_RNA"/>
</dbReference>
<dbReference type="PANTHER" id="PTHR24408:SF64">
    <property type="entry name" value="LINKING IMMUNITY AND METABOLISM-RELATED"/>
    <property type="match status" value="1"/>
</dbReference>
<dbReference type="Gene3D" id="3.30.160.60">
    <property type="entry name" value="Classic Zinc Finger"/>
    <property type="match status" value="7"/>
</dbReference>
<dbReference type="GO" id="GO:1990837">
    <property type="term" value="F:sequence-specific double-stranded DNA binding"/>
    <property type="evidence" value="ECO:0007669"/>
    <property type="project" value="UniProtKB-ARBA"/>
</dbReference>
<evidence type="ECO:0000256" key="1">
    <source>
        <dbReference type="ARBA" id="ARBA00004123"/>
    </source>
</evidence>
<evidence type="ECO:0000256" key="7">
    <source>
        <dbReference type="ARBA" id="ARBA00068876"/>
    </source>
</evidence>
<dbReference type="GO" id="GO:0005634">
    <property type="term" value="C:nucleus"/>
    <property type="evidence" value="ECO:0007669"/>
    <property type="project" value="UniProtKB-SubCell"/>
</dbReference>
<dbReference type="EMBL" id="HBUF01340596">
    <property type="protein sequence ID" value="CAG6702700.1"/>
    <property type="molecule type" value="Transcribed_RNA"/>
</dbReference>
<dbReference type="GO" id="GO:0008270">
    <property type="term" value="F:zinc ion binding"/>
    <property type="evidence" value="ECO:0007669"/>
    <property type="project" value="UniProtKB-KW"/>
</dbReference>
<feature type="domain" description="C2H2-type" evidence="9">
    <location>
        <begin position="208"/>
        <end position="235"/>
    </location>
</feature>
<keyword evidence="5" id="KW-0862">Zinc</keyword>
<dbReference type="SUPFAM" id="SSF57667">
    <property type="entry name" value="beta-beta-alpha zinc fingers"/>
    <property type="match status" value="4"/>
</dbReference>
<dbReference type="EMBL" id="HBUF01340600">
    <property type="protein sequence ID" value="CAG6702720.1"/>
    <property type="molecule type" value="Transcribed_RNA"/>
</dbReference>
<evidence type="ECO:0000256" key="6">
    <source>
        <dbReference type="ARBA" id="ARBA00023242"/>
    </source>
</evidence>
<comment type="subcellular location">
    <subcellularLocation>
        <location evidence="1">Nucleus</location>
    </subcellularLocation>
</comment>
<feature type="domain" description="C2H2-type" evidence="9">
    <location>
        <begin position="320"/>
        <end position="345"/>
    </location>
</feature>
<dbReference type="InterPro" id="IPR036236">
    <property type="entry name" value="Znf_C2H2_sf"/>
</dbReference>
<reference evidence="10" key="1">
    <citation type="submission" date="2021-05" db="EMBL/GenBank/DDBJ databases">
        <authorList>
            <person name="Alioto T."/>
            <person name="Alioto T."/>
            <person name="Gomez Garrido J."/>
        </authorList>
    </citation>
    <scope>NUCLEOTIDE SEQUENCE</scope>
</reference>
<dbReference type="PROSITE" id="PS50157">
    <property type="entry name" value="ZINC_FINGER_C2H2_2"/>
    <property type="match status" value="6"/>
</dbReference>
<feature type="domain" description="C2H2-type" evidence="9">
    <location>
        <begin position="236"/>
        <end position="263"/>
    </location>
</feature>
<dbReference type="Pfam" id="PF00096">
    <property type="entry name" value="zf-C2H2"/>
    <property type="match status" value="6"/>
</dbReference>
<dbReference type="EMBL" id="HBUF01340594">
    <property type="protein sequence ID" value="CAG6702690.1"/>
    <property type="molecule type" value="Transcribed_RNA"/>
</dbReference>
<keyword evidence="4 8" id="KW-0863">Zinc-finger</keyword>
<evidence type="ECO:0000256" key="3">
    <source>
        <dbReference type="ARBA" id="ARBA00022737"/>
    </source>
</evidence>
<evidence type="ECO:0000259" key="9">
    <source>
        <dbReference type="PROSITE" id="PS50157"/>
    </source>
</evidence>
<dbReference type="FunFam" id="3.30.160.60:FF:000446">
    <property type="entry name" value="Zinc finger protein"/>
    <property type="match status" value="1"/>
</dbReference>
<dbReference type="AlphaFoldDB" id="A0A8D8LWV1"/>
<dbReference type="PANTHER" id="PTHR24408">
    <property type="entry name" value="ZINC FINGER PROTEIN"/>
    <property type="match status" value="1"/>
</dbReference>
<proteinExistence type="predicted"/>
<name>A0A8D8LWV1_9HEMI</name>
<dbReference type="EMBL" id="HBUF01197083">
    <property type="protein sequence ID" value="CAG6660474.1"/>
    <property type="molecule type" value="Transcribed_RNA"/>
</dbReference>
<dbReference type="EMBL" id="HBUF01340602">
    <property type="protein sequence ID" value="CAG6702730.1"/>
    <property type="molecule type" value="Transcribed_RNA"/>
</dbReference>
<dbReference type="EMBL" id="HBUF01340595">
    <property type="protein sequence ID" value="CAG6702695.1"/>
    <property type="molecule type" value="Transcribed_RNA"/>
</dbReference>